<reference evidence="2" key="1">
    <citation type="submission" date="2022-11" db="EMBL/GenBank/DDBJ databases">
        <authorList>
            <person name="Kikuchi T."/>
        </authorList>
    </citation>
    <scope>NUCLEOTIDE SEQUENCE</scope>
    <source>
        <strain evidence="2">PS1010</strain>
    </source>
</reference>
<feature type="compositionally biased region" description="Basic residues" evidence="1">
    <location>
        <begin position="1"/>
        <end position="11"/>
    </location>
</feature>
<sequence length="93" mass="10636">MASKMKCRKKTEKSESSLSSNSETDDFQPNSNIASKINVRRMPKRTPTAHVKANTEEAKRRSSKVQQEPQKDPEPEPEKPEEPEEPEKKAEKN</sequence>
<protein>
    <submittedName>
        <fullName evidence="2">Uncharacterized protein</fullName>
    </submittedName>
</protein>
<organism evidence="2 3">
    <name type="scientific">Caenorhabditis angaria</name>
    <dbReference type="NCBI Taxonomy" id="860376"/>
    <lineage>
        <taxon>Eukaryota</taxon>
        <taxon>Metazoa</taxon>
        <taxon>Ecdysozoa</taxon>
        <taxon>Nematoda</taxon>
        <taxon>Chromadorea</taxon>
        <taxon>Rhabditida</taxon>
        <taxon>Rhabditina</taxon>
        <taxon>Rhabditomorpha</taxon>
        <taxon>Rhabditoidea</taxon>
        <taxon>Rhabditidae</taxon>
        <taxon>Peloderinae</taxon>
        <taxon>Caenorhabditis</taxon>
    </lineage>
</organism>
<dbReference type="EMBL" id="CANHGI010000005">
    <property type="protein sequence ID" value="CAI5453673.1"/>
    <property type="molecule type" value="Genomic_DNA"/>
</dbReference>
<gene>
    <name evidence="2" type="ORF">CAMP_LOCUS16310</name>
</gene>
<proteinExistence type="predicted"/>
<dbReference type="AlphaFoldDB" id="A0A9P1J279"/>
<dbReference type="OrthoDB" id="5849745at2759"/>
<comment type="caution">
    <text evidence="2">The sequence shown here is derived from an EMBL/GenBank/DDBJ whole genome shotgun (WGS) entry which is preliminary data.</text>
</comment>
<dbReference type="Proteomes" id="UP001152747">
    <property type="component" value="Unassembled WGS sequence"/>
</dbReference>
<evidence type="ECO:0000313" key="2">
    <source>
        <dbReference type="EMBL" id="CAI5453673.1"/>
    </source>
</evidence>
<accession>A0A9P1J279</accession>
<name>A0A9P1J279_9PELO</name>
<evidence type="ECO:0000256" key="1">
    <source>
        <dbReference type="SAM" id="MobiDB-lite"/>
    </source>
</evidence>
<keyword evidence="3" id="KW-1185">Reference proteome</keyword>
<feature type="compositionally biased region" description="Basic and acidic residues" evidence="1">
    <location>
        <begin position="69"/>
        <end position="93"/>
    </location>
</feature>
<evidence type="ECO:0000313" key="3">
    <source>
        <dbReference type="Proteomes" id="UP001152747"/>
    </source>
</evidence>
<feature type="region of interest" description="Disordered" evidence="1">
    <location>
        <begin position="1"/>
        <end position="93"/>
    </location>
</feature>